<comment type="caution">
    <text evidence="1">The sequence shown here is derived from an EMBL/GenBank/DDBJ whole genome shotgun (WGS) entry which is preliminary data.</text>
</comment>
<evidence type="ECO:0000313" key="2">
    <source>
        <dbReference type="Proteomes" id="UP000663868"/>
    </source>
</evidence>
<dbReference type="AlphaFoldDB" id="A0A820MCR1"/>
<accession>A0A820MCR1</accession>
<name>A0A820MCR1_9BILA</name>
<evidence type="ECO:0000313" key="1">
    <source>
        <dbReference type="EMBL" id="CAF4371868.1"/>
    </source>
</evidence>
<proteinExistence type="predicted"/>
<protein>
    <submittedName>
        <fullName evidence="1">Uncharacterized protein</fullName>
    </submittedName>
</protein>
<organism evidence="1 2">
    <name type="scientific">Adineta steineri</name>
    <dbReference type="NCBI Taxonomy" id="433720"/>
    <lineage>
        <taxon>Eukaryota</taxon>
        <taxon>Metazoa</taxon>
        <taxon>Spiralia</taxon>
        <taxon>Gnathifera</taxon>
        <taxon>Rotifera</taxon>
        <taxon>Eurotatoria</taxon>
        <taxon>Bdelloidea</taxon>
        <taxon>Adinetida</taxon>
        <taxon>Adinetidae</taxon>
        <taxon>Adineta</taxon>
    </lineage>
</organism>
<sequence>MDHHEIYVYPDTKSSQGTGVCIADQPPSRGSSGWNEVWIENTCILYNSSVPYNIWNCDTANLFVPSLASNKIYIPSGTQVAFTCNVNGTSAQLSLDQWQSYGLDIGTTVQSAPNIQTIVQWGREMLQNTI</sequence>
<dbReference type="Proteomes" id="UP000663868">
    <property type="component" value="Unassembled WGS sequence"/>
</dbReference>
<gene>
    <name evidence="1" type="ORF">KXQ929_LOCUS49406</name>
</gene>
<dbReference type="EMBL" id="CAJOBB010020948">
    <property type="protein sequence ID" value="CAF4371868.1"/>
    <property type="molecule type" value="Genomic_DNA"/>
</dbReference>
<reference evidence="1" key="1">
    <citation type="submission" date="2021-02" db="EMBL/GenBank/DDBJ databases">
        <authorList>
            <person name="Nowell W R."/>
        </authorList>
    </citation>
    <scope>NUCLEOTIDE SEQUENCE</scope>
</reference>